<dbReference type="Proteomes" id="UP000008820">
    <property type="component" value="Unassembled WGS sequence"/>
</dbReference>
<sequence length="124" mass="13744">MSARLSKTIMDVSERLRSLVNAAMAMPRPRNGPPNAQCEKVDLHPIAETAERLGAKEFVATLKKSGLESMLEKDLTLFAVPDSAYSQFTEQMWENVSTNAIHISPSGFRVVILCTTPMIYMLSL</sequence>
<dbReference type="InterPro" id="IPR036378">
    <property type="entry name" value="FAS1_dom_sf"/>
</dbReference>
<dbReference type="AlphaFoldDB" id="A0A903VEM9"/>
<dbReference type="EnsemblMetazoa" id="AAEL022441-RA">
    <property type="protein sequence ID" value="AAEL022441-PA"/>
    <property type="gene ID" value="AAEL022441"/>
</dbReference>
<organism evidence="1 2">
    <name type="scientific">Aedes aegypti</name>
    <name type="common">Yellowfever mosquito</name>
    <name type="synonym">Culex aegypti</name>
    <dbReference type="NCBI Taxonomy" id="7159"/>
    <lineage>
        <taxon>Eukaryota</taxon>
        <taxon>Metazoa</taxon>
        <taxon>Ecdysozoa</taxon>
        <taxon>Arthropoda</taxon>
        <taxon>Hexapoda</taxon>
        <taxon>Insecta</taxon>
        <taxon>Pterygota</taxon>
        <taxon>Neoptera</taxon>
        <taxon>Endopterygota</taxon>
        <taxon>Diptera</taxon>
        <taxon>Nematocera</taxon>
        <taxon>Culicoidea</taxon>
        <taxon>Culicidae</taxon>
        <taxon>Culicinae</taxon>
        <taxon>Aedini</taxon>
        <taxon>Aedes</taxon>
        <taxon>Stegomyia</taxon>
    </lineage>
</organism>
<dbReference type="SUPFAM" id="SSF82153">
    <property type="entry name" value="FAS1 domain"/>
    <property type="match status" value="1"/>
</dbReference>
<keyword evidence="2" id="KW-1185">Reference proteome</keyword>
<dbReference type="OrthoDB" id="286301at2759"/>
<reference evidence="2" key="1">
    <citation type="submission" date="2017-06" db="EMBL/GenBank/DDBJ databases">
        <title>Aedes aegypti genome working group (AGWG) sequencing and assembly.</title>
        <authorList>
            <consortium name="Aedes aegypti Genome Working Group (AGWG)"/>
            <person name="Matthews B.J."/>
        </authorList>
    </citation>
    <scope>NUCLEOTIDE SEQUENCE [LARGE SCALE GENOMIC DNA]</scope>
    <source>
        <strain evidence="2">LVP_AGWG</strain>
    </source>
</reference>
<accession>A0A903VEM9</accession>
<protein>
    <submittedName>
        <fullName evidence="1">Uncharacterized protein</fullName>
    </submittedName>
</protein>
<evidence type="ECO:0000313" key="2">
    <source>
        <dbReference type="Proteomes" id="UP000008820"/>
    </source>
</evidence>
<gene>
    <name evidence="1" type="primary">110680787</name>
</gene>
<evidence type="ECO:0000313" key="1">
    <source>
        <dbReference type="EnsemblMetazoa" id="AAEL022441-PA"/>
    </source>
</evidence>
<proteinExistence type="predicted"/>
<name>A0A903VEM9_AEDAE</name>
<reference evidence="1" key="2">
    <citation type="submission" date="2022-10" db="UniProtKB">
        <authorList>
            <consortium name="EnsemblMetazoa"/>
        </authorList>
    </citation>
    <scope>IDENTIFICATION</scope>
    <source>
        <strain evidence="1">LVP_AGWG</strain>
    </source>
</reference>